<dbReference type="Pfam" id="PF05212">
    <property type="entry name" value="DUF707"/>
    <property type="match status" value="1"/>
</dbReference>
<protein>
    <submittedName>
        <fullName evidence="1">Uncharacterized protein</fullName>
    </submittedName>
</protein>
<keyword evidence="2" id="KW-1185">Reference proteome</keyword>
<evidence type="ECO:0000313" key="1">
    <source>
        <dbReference type="EMBL" id="KAH7432379.1"/>
    </source>
</evidence>
<accession>A0A8T2UJ52</accession>
<comment type="caution">
    <text evidence="1">The sequence shown here is derived from an EMBL/GenBank/DDBJ whole genome shotgun (WGS) entry which is preliminary data.</text>
</comment>
<gene>
    <name evidence="1" type="ORF">KP509_07G019800</name>
</gene>
<dbReference type="AlphaFoldDB" id="A0A8T2UJ52"/>
<dbReference type="Proteomes" id="UP000825935">
    <property type="component" value="Chromosome 7"/>
</dbReference>
<name>A0A8T2UJ52_CERRI</name>
<dbReference type="OrthoDB" id="1433466at2759"/>
<reference evidence="1" key="1">
    <citation type="submission" date="2021-08" db="EMBL/GenBank/DDBJ databases">
        <title>WGS assembly of Ceratopteris richardii.</title>
        <authorList>
            <person name="Marchant D.B."/>
            <person name="Chen G."/>
            <person name="Jenkins J."/>
            <person name="Shu S."/>
            <person name="Leebens-Mack J."/>
            <person name="Grimwood J."/>
            <person name="Schmutz J."/>
            <person name="Soltis P."/>
            <person name="Soltis D."/>
            <person name="Chen Z.-H."/>
        </authorList>
    </citation>
    <scope>NUCLEOTIDE SEQUENCE</scope>
    <source>
        <strain evidence="1">Whitten #5841</strain>
        <tissue evidence="1">Leaf</tissue>
    </source>
</reference>
<proteinExistence type="predicted"/>
<dbReference type="InterPro" id="IPR007877">
    <property type="entry name" value="DUF707"/>
</dbReference>
<dbReference type="EMBL" id="CM035412">
    <property type="protein sequence ID" value="KAH7432379.1"/>
    <property type="molecule type" value="Genomic_DNA"/>
</dbReference>
<organism evidence="1 2">
    <name type="scientific">Ceratopteris richardii</name>
    <name type="common">Triangle waterfern</name>
    <dbReference type="NCBI Taxonomy" id="49495"/>
    <lineage>
        <taxon>Eukaryota</taxon>
        <taxon>Viridiplantae</taxon>
        <taxon>Streptophyta</taxon>
        <taxon>Embryophyta</taxon>
        <taxon>Tracheophyta</taxon>
        <taxon>Polypodiopsida</taxon>
        <taxon>Polypodiidae</taxon>
        <taxon>Polypodiales</taxon>
        <taxon>Pteridineae</taxon>
        <taxon>Pteridaceae</taxon>
        <taxon>Parkerioideae</taxon>
        <taxon>Ceratopteris</taxon>
    </lineage>
</organism>
<sequence>MRPGAKGVRKDFFGECRFRGLDFELHRCAQPTDEKIGVVDSQYIVHKTSACLGIRESMCLDCCEDSMVFQKTIEANSFLLGELSEYLIHELFNEEWGIAINHGNALHLVDYIYHEFREIMIPVLLDNKEAQDWEFSSFEKCFCFALQVSGDINSFLFKRLQLWHL</sequence>
<evidence type="ECO:0000313" key="2">
    <source>
        <dbReference type="Proteomes" id="UP000825935"/>
    </source>
</evidence>